<gene>
    <name evidence="2" type="ORF">J41TS4_26330</name>
</gene>
<evidence type="ECO:0000256" key="1">
    <source>
        <dbReference type="SAM" id="Phobius"/>
    </source>
</evidence>
<sequence>MKRKQTRIEVWFSIGFLFTLIAAFGTFFLGLSLGIERTEAKYINLKESFLEMETDASYTQQELLTFYYVAYQPYLQFKNEYLKLESKLGRTESGITASNLIKEVQRSSQTMYKQISEHPVSSSSPLLTDAQRDILKSLKLFDEGLDKYVSLLGGEKGPVLLVELSGDEFATSAEEYGLRAQNKFYTSIMKWCAKTDSNTPKEFALKQDTTTKEWSGYSLSLKNKAVSDVMLSSKLYVSYQPQDMTAKIDQMINSGKAASLGLTHVSAIVKVLTETEAVQDQEYDKWKTVYYASEHLPALPFFSVQ</sequence>
<dbReference type="Proteomes" id="UP000678895">
    <property type="component" value="Unassembled WGS sequence"/>
</dbReference>
<organism evidence="2 3">
    <name type="scientific">Paenibacillus apis</name>
    <dbReference type="NCBI Taxonomy" id="1792174"/>
    <lineage>
        <taxon>Bacteria</taxon>
        <taxon>Bacillati</taxon>
        <taxon>Bacillota</taxon>
        <taxon>Bacilli</taxon>
        <taxon>Bacillales</taxon>
        <taxon>Paenibacillaceae</taxon>
        <taxon>Paenibacillus</taxon>
    </lineage>
</organism>
<evidence type="ECO:0000313" key="2">
    <source>
        <dbReference type="EMBL" id="GIO42875.1"/>
    </source>
</evidence>
<accession>A0A919Y5Z4</accession>
<dbReference type="AlphaFoldDB" id="A0A919Y5Z4"/>
<keyword evidence="3" id="KW-1185">Reference proteome</keyword>
<dbReference type="RefSeq" id="WP_044479053.1">
    <property type="nucleotide sequence ID" value="NZ_BORS01000008.1"/>
</dbReference>
<keyword evidence="1" id="KW-0472">Membrane</keyword>
<keyword evidence="1" id="KW-1133">Transmembrane helix</keyword>
<reference evidence="2" key="1">
    <citation type="submission" date="2021-03" db="EMBL/GenBank/DDBJ databases">
        <title>Antimicrobial resistance genes in bacteria isolated from Japanese honey, and their potential for conferring macrolide and lincosamide resistance in the American foulbrood pathogen Paenibacillus larvae.</title>
        <authorList>
            <person name="Okamoto M."/>
            <person name="Kumagai M."/>
            <person name="Kanamori H."/>
            <person name="Takamatsu D."/>
        </authorList>
    </citation>
    <scope>NUCLEOTIDE SEQUENCE</scope>
    <source>
        <strain evidence="2">J41TS4</strain>
    </source>
</reference>
<evidence type="ECO:0000313" key="3">
    <source>
        <dbReference type="Proteomes" id="UP000678895"/>
    </source>
</evidence>
<dbReference type="EMBL" id="BORS01000008">
    <property type="protein sequence ID" value="GIO42875.1"/>
    <property type="molecule type" value="Genomic_DNA"/>
</dbReference>
<keyword evidence="1" id="KW-0812">Transmembrane</keyword>
<proteinExistence type="predicted"/>
<name>A0A919Y5Z4_9BACL</name>
<comment type="caution">
    <text evidence="2">The sequence shown here is derived from an EMBL/GenBank/DDBJ whole genome shotgun (WGS) entry which is preliminary data.</text>
</comment>
<feature type="transmembrane region" description="Helical" evidence="1">
    <location>
        <begin position="12"/>
        <end position="35"/>
    </location>
</feature>
<protein>
    <submittedName>
        <fullName evidence="2">Uncharacterized protein</fullName>
    </submittedName>
</protein>